<dbReference type="SUPFAM" id="SSF56176">
    <property type="entry name" value="FAD-binding/transporter-associated domain-like"/>
    <property type="match status" value="1"/>
</dbReference>
<reference evidence="6 7" key="1">
    <citation type="journal article" date="2012" name="PLoS Pathog.">
        <title>Diverse lifestyles and strategies of plant pathogenesis encoded in the genomes of eighteen Dothideomycetes fungi.</title>
        <authorList>
            <person name="Ohm R.A."/>
            <person name="Feau N."/>
            <person name="Henrissat B."/>
            <person name="Schoch C.L."/>
            <person name="Horwitz B.A."/>
            <person name="Barry K.W."/>
            <person name="Condon B.J."/>
            <person name="Copeland A.C."/>
            <person name="Dhillon B."/>
            <person name="Glaser F."/>
            <person name="Hesse C.N."/>
            <person name="Kosti I."/>
            <person name="LaButti K."/>
            <person name="Lindquist E.A."/>
            <person name="Lucas S."/>
            <person name="Salamov A.A."/>
            <person name="Bradshaw R.E."/>
            <person name="Ciuffetti L."/>
            <person name="Hamelin R.C."/>
            <person name="Kema G.H.J."/>
            <person name="Lawrence C."/>
            <person name="Scott J.A."/>
            <person name="Spatafora J.W."/>
            <person name="Turgeon B.G."/>
            <person name="de Wit P.J.G.M."/>
            <person name="Zhong S."/>
            <person name="Goodwin S.B."/>
            <person name="Grigoriev I.V."/>
        </authorList>
    </citation>
    <scope>NUCLEOTIDE SEQUENCE [LARGE SCALE GENOMIC DNA]</scope>
    <source>
        <strain evidence="6 7">SO2202</strain>
    </source>
</reference>
<dbReference type="InterPro" id="IPR016170">
    <property type="entry name" value="Cytok_DH_C_sf"/>
</dbReference>
<dbReference type="InterPro" id="IPR036318">
    <property type="entry name" value="FAD-bd_PCMH-like_sf"/>
</dbReference>
<dbReference type="InterPro" id="IPR004113">
    <property type="entry name" value="FAD-bd_oxidored_4_C"/>
</dbReference>
<evidence type="ECO:0000313" key="6">
    <source>
        <dbReference type="EMBL" id="EMF10835.1"/>
    </source>
</evidence>
<evidence type="ECO:0000259" key="5">
    <source>
        <dbReference type="PROSITE" id="PS51387"/>
    </source>
</evidence>
<dbReference type="Pfam" id="PF01565">
    <property type="entry name" value="FAD_binding_4"/>
    <property type="match status" value="1"/>
</dbReference>
<protein>
    <submittedName>
        <fullName evidence="6">FAD-linked oxidase-like protein</fullName>
    </submittedName>
</protein>
<dbReference type="GO" id="GO:0008720">
    <property type="term" value="F:D-lactate dehydrogenase (NAD+) activity"/>
    <property type="evidence" value="ECO:0007669"/>
    <property type="project" value="TreeGrafter"/>
</dbReference>
<dbReference type="EMBL" id="KB456267">
    <property type="protein sequence ID" value="EMF10835.1"/>
    <property type="molecule type" value="Genomic_DNA"/>
</dbReference>
<dbReference type="Gene3D" id="3.30.43.10">
    <property type="entry name" value="Uridine Diphospho-n-acetylenolpyruvylglucosamine Reductase, domain 2"/>
    <property type="match status" value="1"/>
</dbReference>
<dbReference type="RefSeq" id="XP_016758956.1">
    <property type="nucleotide sequence ID" value="XM_016903044.1"/>
</dbReference>
<accession>N1QEK3</accession>
<comment type="cofactor">
    <cofactor evidence="1">
        <name>FAD</name>
        <dbReference type="ChEBI" id="CHEBI:57692"/>
    </cofactor>
</comment>
<keyword evidence="2" id="KW-0285">Flavoprotein</keyword>
<dbReference type="AlphaFoldDB" id="N1QEK3"/>
<dbReference type="PANTHER" id="PTHR11748">
    <property type="entry name" value="D-LACTATE DEHYDROGENASE"/>
    <property type="match status" value="1"/>
</dbReference>
<dbReference type="OrthoDB" id="5332616at2759"/>
<dbReference type="GO" id="GO:0071949">
    <property type="term" value="F:FAD binding"/>
    <property type="evidence" value="ECO:0007669"/>
    <property type="project" value="InterPro"/>
</dbReference>
<evidence type="ECO:0000256" key="4">
    <source>
        <dbReference type="ARBA" id="ARBA00023002"/>
    </source>
</evidence>
<gene>
    <name evidence="6" type="ORF">SEPMUDRAFT_143451</name>
</gene>
<keyword evidence="3" id="KW-0274">FAD</keyword>
<name>N1QEK3_SPHMS</name>
<dbReference type="GO" id="GO:0004458">
    <property type="term" value="F:D-lactate dehydrogenase (cytochrome) activity"/>
    <property type="evidence" value="ECO:0007669"/>
    <property type="project" value="TreeGrafter"/>
</dbReference>
<dbReference type="Gene3D" id="3.40.462.10">
    <property type="entry name" value="FAD-linked oxidases, C-terminal domain"/>
    <property type="match status" value="1"/>
</dbReference>
<dbReference type="OMA" id="NVPTIRH"/>
<dbReference type="Pfam" id="PF02913">
    <property type="entry name" value="FAD-oxidase_C"/>
    <property type="match status" value="1"/>
</dbReference>
<dbReference type="STRING" id="692275.N1QEK3"/>
<organism evidence="6 7">
    <name type="scientific">Sphaerulina musiva (strain SO2202)</name>
    <name type="common">Poplar stem canker fungus</name>
    <name type="synonym">Septoria musiva</name>
    <dbReference type="NCBI Taxonomy" id="692275"/>
    <lineage>
        <taxon>Eukaryota</taxon>
        <taxon>Fungi</taxon>
        <taxon>Dikarya</taxon>
        <taxon>Ascomycota</taxon>
        <taxon>Pezizomycotina</taxon>
        <taxon>Dothideomycetes</taxon>
        <taxon>Dothideomycetidae</taxon>
        <taxon>Mycosphaerellales</taxon>
        <taxon>Mycosphaerellaceae</taxon>
        <taxon>Sphaerulina</taxon>
    </lineage>
</organism>
<dbReference type="GO" id="GO:1903457">
    <property type="term" value="P:lactate catabolic process"/>
    <property type="evidence" value="ECO:0007669"/>
    <property type="project" value="TreeGrafter"/>
</dbReference>
<dbReference type="HOGENOM" id="CLU_024402_0_0_1"/>
<dbReference type="Proteomes" id="UP000016931">
    <property type="component" value="Unassembled WGS sequence"/>
</dbReference>
<evidence type="ECO:0000313" key="7">
    <source>
        <dbReference type="Proteomes" id="UP000016931"/>
    </source>
</evidence>
<dbReference type="InterPro" id="IPR016166">
    <property type="entry name" value="FAD-bd_PCMH"/>
</dbReference>
<dbReference type="Gene3D" id="3.30.465.10">
    <property type="match status" value="1"/>
</dbReference>
<keyword evidence="4" id="KW-0560">Oxidoreductase</keyword>
<sequence>MKQIDELQGEAPIAFRAPVGGGTNTAPLTLPPNTSLEKFNDFMSSIAGIVGTENATVVSSDAELQQEDYLDPSKAHDMYHITEKEYFVSSAVVAPRNVGEVQAIMKLCNEFEIPVWPFSIGRNVGYGGAAPRVPGSIGLDMGRNMNKVLEVNEDGAYAVLEPGVTFLDLHNYLVEKNLRDKLWIDTPDLGGGSVIGNTVERGVGYTPYGDHWMMHCGMEVVLPDGSLWRSGMGGLPNPKADPNARPEDQAWNETFGLFNYGFGQYNDGIFTQSSLGIVVKMGIWLMVNPGGYQSYLITFPKDSDLHKAVEIIRPLRVGMVLQNVPSIRHILLDAAVMGNRKAYKESDELLTDDEMDAIAKKLNLGRWNFYGAVYGPEPVRQVMLSVIKQSFLSIEGAKYYEPEDMPDNLVLQTRHLTLQGVPTTTELKWVDWLPNGAHLFFSPIAKVSGDDAVAQYEVTRRRCEEAGFDFIGTFVIGMREMHHIVCIVFNRKDPESRRRAHWLIKTLIDDAVARGWGEYRTHLAVMDQIAKTYSWNDHAQLRLNEKIKEALDPKGILSPGKNGVWPKQMNAEDYKVPF</sequence>
<dbReference type="InterPro" id="IPR016167">
    <property type="entry name" value="FAD-bd_PCMH_sub1"/>
</dbReference>
<dbReference type="InterPro" id="IPR016169">
    <property type="entry name" value="FAD-bd_PCMH_sub2"/>
</dbReference>
<dbReference type="InterPro" id="IPR016164">
    <property type="entry name" value="FAD-linked_Oxase-like_C"/>
</dbReference>
<dbReference type="PANTHER" id="PTHR11748:SF114">
    <property type="entry name" value="ARYL-ALCOHOL OXIDASE VANILLYL-ALCOHOL OXIDASE (AFU_ORTHOLOGUE AFUA_3G09500)-RELATED"/>
    <property type="match status" value="1"/>
</dbReference>
<dbReference type="SUPFAM" id="SSF55103">
    <property type="entry name" value="FAD-linked oxidases, C-terminal domain"/>
    <property type="match status" value="1"/>
</dbReference>
<dbReference type="InterPro" id="IPR016171">
    <property type="entry name" value="Vanillyl_alc_oxidase_C-sub2"/>
</dbReference>
<dbReference type="eggNOG" id="KOG1231">
    <property type="taxonomic scope" value="Eukaryota"/>
</dbReference>
<evidence type="ECO:0000256" key="1">
    <source>
        <dbReference type="ARBA" id="ARBA00001974"/>
    </source>
</evidence>
<dbReference type="PROSITE" id="PS51387">
    <property type="entry name" value="FAD_PCMH"/>
    <property type="match status" value="1"/>
</dbReference>
<dbReference type="InterPro" id="IPR006094">
    <property type="entry name" value="Oxid_FAD_bind_N"/>
</dbReference>
<feature type="domain" description="FAD-binding PCMH-type" evidence="5">
    <location>
        <begin position="85"/>
        <end position="280"/>
    </location>
</feature>
<dbReference type="Gene3D" id="1.10.45.10">
    <property type="entry name" value="Vanillyl-alcohol Oxidase, Chain A, domain 4"/>
    <property type="match status" value="1"/>
</dbReference>
<proteinExistence type="predicted"/>
<keyword evidence="7" id="KW-1185">Reference proteome</keyword>
<evidence type="ECO:0000256" key="3">
    <source>
        <dbReference type="ARBA" id="ARBA00022827"/>
    </source>
</evidence>
<evidence type="ECO:0000256" key="2">
    <source>
        <dbReference type="ARBA" id="ARBA00022630"/>
    </source>
</evidence>
<dbReference type="GO" id="GO:0005739">
    <property type="term" value="C:mitochondrion"/>
    <property type="evidence" value="ECO:0007669"/>
    <property type="project" value="TreeGrafter"/>
</dbReference>
<dbReference type="GeneID" id="27900181"/>